<dbReference type="OrthoDB" id="5290098at2"/>
<feature type="short sequence motif" description="DGA/G" evidence="4">
    <location>
        <begin position="157"/>
        <end position="159"/>
    </location>
</feature>
<evidence type="ECO:0000256" key="1">
    <source>
        <dbReference type="ARBA" id="ARBA00022801"/>
    </source>
</evidence>
<protein>
    <submittedName>
        <fullName evidence="7">Putative esterase of the alpha-beta hydrolase superfamily</fullName>
    </submittedName>
</protein>
<dbReference type="AlphaFoldDB" id="A0A0C5VD77"/>
<evidence type="ECO:0000313" key="7">
    <source>
        <dbReference type="EMBL" id="AJQ97265.1"/>
    </source>
</evidence>
<dbReference type="PATRIC" id="fig|1445510.3.peg.5197"/>
<dbReference type="InterPro" id="IPR002641">
    <property type="entry name" value="PNPLA_dom"/>
</dbReference>
<feature type="domain" description="PNPLA" evidence="6">
    <location>
        <begin position="10"/>
        <end position="170"/>
    </location>
</feature>
<evidence type="ECO:0000256" key="2">
    <source>
        <dbReference type="ARBA" id="ARBA00022963"/>
    </source>
</evidence>
<dbReference type="STRING" id="1445510.YC6258_05235"/>
<sequence>MRKKDKTVSLVLGSGSARGMAHIGVIRLLEDQGYQIQSISGTSIGSLIGGFYCAGKLELYHQWLLELDRTSVLRLLDFSFDRRGLLKGEKVLSTLKEIIGDYDIEELPIKYTAVATDIEREKEVWFSEGSMFEAIRASIAVPSIFTPHYYRGMKLMDGGLLNPVPVAPTAGDTTELTIAVNLNGKSLIKDPDTRNGRKHNTETNGFQKRLGDVLERVLPEKKNIKSKGPATPNMIEMTTRSIDIMQNTIAHAKMSIYKPDILIEIPRDACGFFDFHKAEEMIDIGYSMADTALNNWHEHHPYSNEPNYPQRVPVSDGPIPS</sequence>
<dbReference type="PANTHER" id="PTHR14226:SF76">
    <property type="entry name" value="NTE FAMILY PROTEIN RSSA"/>
    <property type="match status" value="1"/>
</dbReference>
<keyword evidence="1 4" id="KW-0378">Hydrolase</keyword>
<dbReference type="RefSeq" id="WP_082070865.1">
    <property type="nucleotide sequence ID" value="NZ_CP007142.1"/>
</dbReference>
<dbReference type="Pfam" id="PF01734">
    <property type="entry name" value="Patatin"/>
    <property type="match status" value="1"/>
</dbReference>
<comment type="caution">
    <text evidence="4">Lacks conserved residue(s) required for the propagation of feature annotation.</text>
</comment>
<feature type="active site" description="Nucleophile" evidence="4">
    <location>
        <position position="43"/>
    </location>
</feature>
<evidence type="ECO:0000256" key="3">
    <source>
        <dbReference type="ARBA" id="ARBA00023098"/>
    </source>
</evidence>
<dbReference type="EMBL" id="CP007142">
    <property type="protein sequence ID" value="AJQ97265.1"/>
    <property type="molecule type" value="Genomic_DNA"/>
</dbReference>
<gene>
    <name evidence="7" type="ORF">YC6258_05235</name>
</gene>
<dbReference type="PROSITE" id="PS51635">
    <property type="entry name" value="PNPLA"/>
    <property type="match status" value="1"/>
</dbReference>
<evidence type="ECO:0000313" key="8">
    <source>
        <dbReference type="Proteomes" id="UP000032266"/>
    </source>
</evidence>
<dbReference type="KEGG" id="gsn:YC6258_05235"/>
<keyword evidence="2 4" id="KW-0442">Lipid degradation</keyword>
<name>A0A0C5VD77_9GAMM</name>
<evidence type="ECO:0000256" key="4">
    <source>
        <dbReference type="PROSITE-ProRule" id="PRU01161"/>
    </source>
</evidence>
<feature type="region of interest" description="Disordered" evidence="5">
    <location>
        <begin position="302"/>
        <end position="321"/>
    </location>
</feature>
<proteinExistence type="predicted"/>
<organism evidence="7 8">
    <name type="scientific">Gynuella sunshinyii YC6258</name>
    <dbReference type="NCBI Taxonomy" id="1445510"/>
    <lineage>
        <taxon>Bacteria</taxon>
        <taxon>Pseudomonadati</taxon>
        <taxon>Pseudomonadota</taxon>
        <taxon>Gammaproteobacteria</taxon>
        <taxon>Oceanospirillales</taxon>
        <taxon>Saccharospirillaceae</taxon>
        <taxon>Gynuella</taxon>
    </lineage>
</organism>
<dbReference type="InterPro" id="IPR016035">
    <property type="entry name" value="Acyl_Trfase/lysoPLipase"/>
</dbReference>
<feature type="active site" description="Proton acceptor" evidence="4">
    <location>
        <position position="157"/>
    </location>
</feature>
<dbReference type="HOGENOM" id="CLU_047251_2_1_6"/>
<keyword evidence="3 4" id="KW-0443">Lipid metabolism</keyword>
<evidence type="ECO:0000256" key="5">
    <source>
        <dbReference type="SAM" id="MobiDB-lite"/>
    </source>
</evidence>
<dbReference type="GO" id="GO:0016787">
    <property type="term" value="F:hydrolase activity"/>
    <property type="evidence" value="ECO:0007669"/>
    <property type="project" value="UniProtKB-UniRule"/>
</dbReference>
<feature type="short sequence motif" description="GXSXG" evidence="4">
    <location>
        <begin position="41"/>
        <end position="45"/>
    </location>
</feature>
<keyword evidence="8" id="KW-1185">Reference proteome</keyword>
<dbReference type="Proteomes" id="UP000032266">
    <property type="component" value="Chromosome"/>
</dbReference>
<dbReference type="SUPFAM" id="SSF52151">
    <property type="entry name" value="FabD/lysophospholipase-like"/>
    <property type="match status" value="1"/>
</dbReference>
<reference evidence="7 8" key="1">
    <citation type="submission" date="2014-01" db="EMBL/GenBank/DDBJ databases">
        <title>Full genme sequencing of cellulolytic bacterium Gynuella sunshinyii YC6258T gen. nov., sp. nov.</title>
        <authorList>
            <person name="Khan H."/>
            <person name="Chung E.J."/>
            <person name="Chung Y.R."/>
        </authorList>
    </citation>
    <scope>NUCLEOTIDE SEQUENCE [LARGE SCALE GENOMIC DNA]</scope>
    <source>
        <strain evidence="7 8">YC6258</strain>
    </source>
</reference>
<accession>A0A0C5VD77</accession>
<dbReference type="PANTHER" id="PTHR14226">
    <property type="entry name" value="NEUROPATHY TARGET ESTERASE/SWISS CHEESE D.MELANOGASTER"/>
    <property type="match status" value="1"/>
</dbReference>
<dbReference type="Gene3D" id="3.40.1090.10">
    <property type="entry name" value="Cytosolic phospholipase A2 catalytic domain"/>
    <property type="match status" value="2"/>
</dbReference>
<dbReference type="GO" id="GO:0016042">
    <property type="term" value="P:lipid catabolic process"/>
    <property type="evidence" value="ECO:0007669"/>
    <property type="project" value="UniProtKB-UniRule"/>
</dbReference>
<dbReference type="InterPro" id="IPR050301">
    <property type="entry name" value="NTE"/>
</dbReference>
<evidence type="ECO:0000259" key="6">
    <source>
        <dbReference type="PROSITE" id="PS51635"/>
    </source>
</evidence>